<proteinExistence type="predicted"/>
<reference evidence="2 3" key="1">
    <citation type="submission" date="2016-11" db="EMBL/GenBank/DDBJ databases">
        <authorList>
            <person name="Jaros S."/>
            <person name="Januszkiewicz K."/>
            <person name="Wedrychowicz H."/>
        </authorList>
    </citation>
    <scope>NUCLEOTIDE SEQUENCE [LARGE SCALE GENOMIC DNA]</scope>
    <source>
        <strain evidence="2 3">GAS242</strain>
    </source>
</reference>
<feature type="region of interest" description="Disordered" evidence="1">
    <location>
        <begin position="1"/>
        <end position="32"/>
    </location>
</feature>
<evidence type="ECO:0000313" key="2">
    <source>
        <dbReference type="EMBL" id="SHH42837.1"/>
    </source>
</evidence>
<dbReference type="EMBL" id="LT670818">
    <property type="protein sequence ID" value="SHH42837.1"/>
    <property type="molecule type" value="Genomic_DNA"/>
</dbReference>
<evidence type="ECO:0000256" key="1">
    <source>
        <dbReference type="SAM" id="MobiDB-lite"/>
    </source>
</evidence>
<sequence length="284" mass="32107">MARITRINWTHAGKPDDAMKPPKKSKPSSEVKLVRSYEPLNKVTPGTREYLVTETRGVLSRMTFISMADDANRQPHFPDPWGIYNDVCQELREILEQNDLPTDKTRLMPEELDVFEKRLCDDEVLWYYDVVHSTERLSEARLAGDLLMALIELGKLEGIDDYILHFGTAMFRYGEFRVSQINSLATAGAAAVSGRAAGPLAKSKKRESIRRIVWRRAEECWQSSPRYIGLVEGTASEIARLVNADLVIAGLASKADRSIKTIGDDIRAGRDAKVFPNWPIRRDT</sequence>
<dbReference type="Proteomes" id="UP000190675">
    <property type="component" value="Chromosome I"/>
</dbReference>
<dbReference type="OrthoDB" id="9959017at2"/>
<dbReference type="RefSeq" id="WP_079570551.1">
    <property type="nucleotide sequence ID" value="NZ_LT670818.1"/>
</dbReference>
<accession>A0A1M5SWG4</accession>
<name>A0A1M5SWG4_9BRAD</name>
<gene>
    <name evidence="2" type="ORF">SAMN05444169_7423</name>
</gene>
<dbReference type="AlphaFoldDB" id="A0A1M5SWG4"/>
<protein>
    <submittedName>
        <fullName evidence="2">Uncharacterized protein</fullName>
    </submittedName>
</protein>
<evidence type="ECO:0000313" key="3">
    <source>
        <dbReference type="Proteomes" id="UP000190675"/>
    </source>
</evidence>
<organism evidence="2 3">
    <name type="scientific">Bradyrhizobium erythrophlei</name>
    <dbReference type="NCBI Taxonomy" id="1437360"/>
    <lineage>
        <taxon>Bacteria</taxon>
        <taxon>Pseudomonadati</taxon>
        <taxon>Pseudomonadota</taxon>
        <taxon>Alphaproteobacteria</taxon>
        <taxon>Hyphomicrobiales</taxon>
        <taxon>Nitrobacteraceae</taxon>
        <taxon>Bradyrhizobium</taxon>
    </lineage>
</organism>